<keyword evidence="6 7" id="KW-0472">Membrane</keyword>
<dbReference type="GO" id="GO:0005524">
    <property type="term" value="F:ATP binding"/>
    <property type="evidence" value="ECO:0007669"/>
    <property type="project" value="UniProtKB-KW"/>
</dbReference>
<dbReference type="RefSeq" id="WP_009058333.1">
    <property type="nucleotide sequence ID" value="NZ_JAHXRZ010000012.1"/>
</dbReference>
<evidence type="ECO:0000313" key="10">
    <source>
        <dbReference type="EMBL" id="CAI9086088.1"/>
    </source>
</evidence>
<keyword evidence="11" id="KW-1185">Reference proteome</keyword>
<keyword evidence="2 7" id="KW-0812">Transmembrane</keyword>
<protein>
    <submittedName>
        <fullName evidence="10">Lipid A export ATP-binding/permease protein MsbA</fullName>
    </submittedName>
</protein>
<evidence type="ECO:0000259" key="9">
    <source>
        <dbReference type="PROSITE" id="PS50929"/>
    </source>
</evidence>
<keyword evidence="5 7" id="KW-1133">Transmembrane helix</keyword>
<dbReference type="Pfam" id="PF00664">
    <property type="entry name" value="ABC_membrane"/>
    <property type="match status" value="1"/>
</dbReference>
<feature type="transmembrane region" description="Helical" evidence="7">
    <location>
        <begin position="285"/>
        <end position="306"/>
    </location>
</feature>
<feature type="domain" description="ABC transporter" evidence="8">
    <location>
        <begin position="371"/>
        <end position="604"/>
    </location>
</feature>
<dbReference type="InterPro" id="IPR027417">
    <property type="entry name" value="P-loop_NTPase"/>
</dbReference>
<dbReference type="PROSITE" id="PS50929">
    <property type="entry name" value="ABC_TM1F"/>
    <property type="match status" value="1"/>
</dbReference>
<dbReference type="PANTHER" id="PTHR24221">
    <property type="entry name" value="ATP-BINDING CASSETTE SUB-FAMILY B"/>
    <property type="match status" value="1"/>
</dbReference>
<sequence length="616" mass="67639">MQELKKIIIFSMPFLKRRMPLILAGLISGFLFGAFNGAYLFILKAAIDNFSAPPSHQQVISATEKIPKKHFYQKVMEQLGRWLPKANEPLDWKRICGGILILPLIAIFRGLLRLLNSYFMTLAAAKIVADLQSAILSKLHSLSMDFFHKSTTGDLAIRILNDTKAFYDSVSVLFTDVAKDPITIIAILFSCALIDWRLTIVAILLVPGCIVPAVTLAKKAREASMGIISYSVAQSNLLFESLSGIQVIKAFCLEKKNVETFRHQANELAKHAAKMSIAGTMVSPMIDVVASFALSLLILCVIWQNISIANMAAIANGAILFFAPIKRLADSNVKIQEGAYSAKRLTDLLDTPSTVQEKPDAKAIKAFKKQIEFQNVTFNYGHETVLKNLSFIIPKGKKMGIAGRSGAGKTTLTSLLFRFYDPVSGSILIDGEDLRDLKIEDLRNMFSLVSQDVVIFNRSIAENIAVGKSGASREEIEQAAKLAGAHEFIEKLPQGYDTIIGERGVKLSGGQRQRLSIARAFIRNSPILILDEATSSLDSHSESVVQQAIYQLEKGRTVLIIAHRLSTLADCDEILVLDKGEIVQRGNFGELLAQEGLFRSMALHQGIATTLEGVAS</sequence>
<dbReference type="SMART" id="SM00382">
    <property type="entry name" value="AAA"/>
    <property type="match status" value="1"/>
</dbReference>
<dbReference type="InterPro" id="IPR003439">
    <property type="entry name" value="ABC_transporter-like_ATP-bd"/>
</dbReference>
<keyword evidence="3" id="KW-0547">Nucleotide-binding</keyword>
<dbReference type="Pfam" id="PF00005">
    <property type="entry name" value="ABC_tran"/>
    <property type="match status" value="1"/>
</dbReference>
<evidence type="ECO:0000313" key="11">
    <source>
        <dbReference type="Proteomes" id="UP001161497"/>
    </source>
</evidence>
<dbReference type="PROSITE" id="PS50893">
    <property type="entry name" value="ABC_TRANSPORTER_2"/>
    <property type="match status" value="1"/>
</dbReference>
<dbReference type="Gene3D" id="3.40.50.300">
    <property type="entry name" value="P-loop containing nucleotide triphosphate hydrolases"/>
    <property type="match status" value="1"/>
</dbReference>
<keyword evidence="4 10" id="KW-0067">ATP-binding</keyword>
<dbReference type="InterPro" id="IPR036640">
    <property type="entry name" value="ABC1_TM_sf"/>
</dbReference>
<name>A0ABM9IEH6_9BACT</name>
<proteinExistence type="predicted"/>
<dbReference type="SUPFAM" id="SSF52540">
    <property type="entry name" value="P-loop containing nucleoside triphosphate hydrolases"/>
    <property type="match status" value="1"/>
</dbReference>
<evidence type="ECO:0000256" key="1">
    <source>
        <dbReference type="ARBA" id="ARBA00004651"/>
    </source>
</evidence>
<dbReference type="InterPro" id="IPR017871">
    <property type="entry name" value="ABC_transporter-like_CS"/>
</dbReference>
<feature type="transmembrane region" description="Helical" evidence="7">
    <location>
        <begin position="92"/>
        <end position="111"/>
    </location>
</feature>
<dbReference type="InterPro" id="IPR039421">
    <property type="entry name" value="Type_1_exporter"/>
</dbReference>
<dbReference type="EMBL" id="OX458932">
    <property type="protein sequence ID" value="CAI9086088.1"/>
    <property type="molecule type" value="Genomic_DNA"/>
</dbReference>
<evidence type="ECO:0000259" key="8">
    <source>
        <dbReference type="PROSITE" id="PS50893"/>
    </source>
</evidence>
<evidence type="ECO:0000256" key="5">
    <source>
        <dbReference type="ARBA" id="ARBA00022989"/>
    </source>
</evidence>
<comment type="subcellular location">
    <subcellularLocation>
        <location evidence="1">Cell membrane</location>
        <topology evidence="1">Multi-pass membrane protein</topology>
    </subcellularLocation>
</comment>
<evidence type="ECO:0000256" key="3">
    <source>
        <dbReference type="ARBA" id="ARBA00022741"/>
    </source>
</evidence>
<gene>
    <name evidence="10" type="ORF">MFUM_1762</name>
</gene>
<dbReference type="InterPro" id="IPR003593">
    <property type="entry name" value="AAA+_ATPase"/>
</dbReference>
<feature type="transmembrane region" description="Helical" evidence="7">
    <location>
        <begin position="198"/>
        <end position="217"/>
    </location>
</feature>
<dbReference type="Gene3D" id="1.20.1560.10">
    <property type="entry name" value="ABC transporter type 1, transmembrane domain"/>
    <property type="match status" value="1"/>
</dbReference>
<dbReference type="PANTHER" id="PTHR24221:SF654">
    <property type="entry name" value="ATP-BINDING CASSETTE SUB-FAMILY B MEMBER 6"/>
    <property type="match status" value="1"/>
</dbReference>
<feature type="transmembrane region" description="Helical" evidence="7">
    <location>
        <begin position="21"/>
        <end position="42"/>
    </location>
</feature>
<dbReference type="SUPFAM" id="SSF90123">
    <property type="entry name" value="ABC transporter transmembrane region"/>
    <property type="match status" value="1"/>
</dbReference>
<reference evidence="10" key="1">
    <citation type="submission" date="2023-03" db="EMBL/GenBank/DDBJ databases">
        <authorList>
            <person name="Cremers G."/>
            <person name="Picone N."/>
        </authorList>
    </citation>
    <scope>NUCLEOTIDE SEQUENCE</scope>
    <source>
        <strain evidence="10">Sample_alias</strain>
    </source>
</reference>
<evidence type="ECO:0000256" key="2">
    <source>
        <dbReference type="ARBA" id="ARBA00022692"/>
    </source>
</evidence>
<evidence type="ECO:0000256" key="4">
    <source>
        <dbReference type="ARBA" id="ARBA00022840"/>
    </source>
</evidence>
<organism evidence="10 11">
    <name type="scientific">Candidatus Methylacidiphilum fumarolicum</name>
    <dbReference type="NCBI Taxonomy" id="591154"/>
    <lineage>
        <taxon>Bacteria</taxon>
        <taxon>Pseudomonadati</taxon>
        <taxon>Verrucomicrobiota</taxon>
        <taxon>Methylacidiphilae</taxon>
        <taxon>Methylacidiphilales</taxon>
        <taxon>Methylacidiphilaceae</taxon>
        <taxon>Methylacidiphilum (ex Ratnadevi et al. 2023)</taxon>
    </lineage>
</organism>
<dbReference type="CDD" id="cd18552">
    <property type="entry name" value="ABC_6TM_MsbA_like"/>
    <property type="match status" value="1"/>
</dbReference>
<dbReference type="Proteomes" id="UP001161497">
    <property type="component" value="Chromosome"/>
</dbReference>
<evidence type="ECO:0000256" key="7">
    <source>
        <dbReference type="SAM" id="Phobius"/>
    </source>
</evidence>
<evidence type="ECO:0000256" key="6">
    <source>
        <dbReference type="ARBA" id="ARBA00023136"/>
    </source>
</evidence>
<accession>A0ABM9IEH6</accession>
<feature type="domain" description="ABC transmembrane type-1" evidence="9">
    <location>
        <begin position="23"/>
        <end position="337"/>
    </location>
</feature>
<dbReference type="InterPro" id="IPR011527">
    <property type="entry name" value="ABC1_TM_dom"/>
</dbReference>
<dbReference type="PROSITE" id="PS00211">
    <property type="entry name" value="ABC_TRANSPORTER_1"/>
    <property type="match status" value="1"/>
</dbReference>